<evidence type="ECO:0000256" key="5">
    <source>
        <dbReference type="ARBA" id="ARBA00023136"/>
    </source>
</evidence>
<comment type="caution">
    <text evidence="8">The sequence shown here is derived from an EMBL/GenBank/DDBJ whole genome shotgun (WGS) entry which is preliminary data.</text>
</comment>
<name>A0A941D597_9CAUL</name>
<dbReference type="Pfam" id="PF00482">
    <property type="entry name" value="T2SSF"/>
    <property type="match status" value="1"/>
</dbReference>
<accession>A0A941D597</accession>
<dbReference type="Proteomes" id="UP000622580">
    <property type="component" value="Unassembled WGS sequence"/>
</dbReference>
<evidence type="ECO:0000256" key="4">
    <source>
        <dbReference type="ARBA" id="ARBA00022989"/>
    </source>
</evidence>
<evidence type="ECO:0000256" key="2">
    <source>
        <dbReference type="ARBA" id="ARBA00022475"/>
    </source>
</evidence>
<proteinExistence type="predicted"/>
<sequence>MITVMAALLGFLVIAGLGLALSGPSSGQARTLKRAQAIVGGGAPTARGGRRPAVNAQDTRRRQILKTLREQEKQQKKATLTVAAKLQQAGLPDNVRGFWIICGIVGLVVMAVVMLLGQKPLIGLGLGFGAGFGLPRWVLGFLGGRRTKKFTEAFPDGMDIITRGIRSGLPVHDSLRVIAQETAEPLAGEFKRLVEAIGMGISVDQALDKMYARMPTPEVRFFSIVLAIQAKTGGNLAEALGNLSTVIRARKLMREKIKAMSGEAVASAIIIGSLPPGVVGLISVTAPAYMAPMFSDPRGHIMFMVGGFWMSLGIFVMRKMINFRI</sequence>
<keyword evidence="3 6" id="KW-0812">Transmembrane</keyword>
<evidence type="ECO:0000313" key="8">
    <source>
        <dbReference type="EMBL" id="MBR7621599.1"/>
    </source>
</evidence>
<evidence type="ECO:0000256" key="1">
    <source>
        <dbReference type="ARBA" id="ARBA00004651"/>
    </source>
</evidence>
<dbReference type="PANTHER" id="PTHR35007">
    <property type="entry name" value="INTEGRAL MEMBRANE PROTEIN-RELATED"/>
    <property type="match status" value="1"/>
</dbReference>
<dbReference type="EMBL" id="JAGSGD010000002">
    <property type="protein sequence ID" value="MBR7621599.1"/>
    <property type="molecule type" value="Genomic_DNA"/>
</dbReference>
<feature type="transmembrane region" description="Helical" evidence="6">
    <location>
        <begin position="301"/>
        <end position="317"/>
    </location>
</feature>
<reference evidence="8" key="1">
    <citation type="submission" date="2021-04" db="EMBL/GenBank/DDBJ databases">
        <title>Draft genome assembly of strain Phenylobacterium sp. 20VBR1 using MiniION and Illumina platforms.</title>
        <authorList>
            <person name="Thomas F.A."/>
            <person name="Krishnan K.P."/>
            <person name="Sinha R.K."/>
        </authorList>
    </citation>
    <scope>NUCLEOTIDE SEQUENCE</scope>
    <source>
        <strain evidence="8">20VBR1</strain>
    </source>
</reference>
<dbReference type="PANTHER" id="PTHR35007:SF1">
    <property type="entry name" value="PILUS ASSEMBLY PROTEIN"/>
    <property type="match status" value="1"/>
</dbReference>
<feature type="transmembrane region" description="Helical" evidence="6">
    <location>
        <begin position="97"/>
        <end position="116"/>
    </location>
</feature>
<dbReference type="InterPro" id="IPR042094">
    <property type="entry name" value="T2SS_GspF_sf"/>
</dbReference>
<keyword evidence="5 6" id="KW-0472">Membrane</keyword>
<keyword evidence="9" id="KW-1185">Reference proteome</keyword>
<feature type="domain" description="Type II secretion system protein GspF" evidence="7">
    <location>
        <begin position="163"/>
        <end position="282"/>
    </location>
</feature>
<comment type="subcellular location">
    <subcellularLocation>
        <location evidence="1">Cell membrane</location>
        <topology evidence="1">Multi-pass membrane protein</topology>
    </subcellularLocation>
</comment>
<evidence type="ECO:0000259" key="7">
    <source>
        <dbReference type="Pfam" id="PF00482"/>
    </source>
</evidence>
<evidence type="ECO:0000256" key="6">
    <source>
        <dbReference type="SAM" id="Phobius"/>
    </source>
</evidence>
<dbReference type="AlphaFoldDB" id="A0A941D597"/>
<evidence type="ECO:0000256" key="3">
    <source>
        <dbReference type="ARBA" id="ARBA00022692"/>
    </source>
</evidence>
<feature type="transmembrane region" description="Helical" evidence="6">
    <location>
        <begin position="264"/>
        <end position="289"/>
    </location>
</feature>
<keyword evidence="2" id="KW-1003">Cell membrane</keyword>
<protein>
    <submittedName>
        <fullName evidence="8">Type II secretion system F family protein</fullName>
    </submittedName>
</protein>
<organism evidence="8 9">
    <name type="scientific">Phenylobacterium glaciei</name>
    <dbReference type="NCBI Taxonomy" id="2803784"/>
    <lineage>
        <taxon>Bacteria</taxon>
        <taxon>Pseudomonadati</taxon>
        <taxon>Pseudomonadota</taxon>
        <taxon>Alphaproteobacteria</taxon>
        <taxon>Caulobacterales</taxon>
        <taxon>Caulobacteraceae</taxon>
        <taxon>Phenylobacterium</taxon>
    </lineage>
</organism>
<keyword evidence="4 6" id="KW-1133">Transmembrane helix</keyword>
<evidence type="ECO:0000313" key="9">
    <source>
        <dbReference type="Proteomes" id="UP000622580"/>
    </source>
</evidence>
<dbReference type="GO" id="GO:0005886">
    <property type="term" value="C:plasma membrane"/>
    <property type="evidence" value="ECO:0007669"/>
    <property type="project" value="UniProtKB-SubCell"/>
</dbReference>
<dbReference type="InterPro" id="IPR018076">
    <property type="entry name" value="T2SS_GspF_dom"/>
</dbReference>
<dbReference type="RefSeq" id="WP_215343229.1">
    <property type="nucleotide sequence ID" value="NZ_JAGSGD010000002.1"/>
</dbReference>
<dbReference type="Gene3D" id="1.20.81.30">
    <property type="entry name" value="Type II secretion system (T2SS), domain F"/>
    <property type="match status" value="1"/>
</dbReference>
<gene>
    <name evidence="8" type="ORF">JKL49_19560</name>
</gene>